<sequence length="79" mass="9005">MSKKSNDPSLELKRMHEYQRALAAFSRVASEVLPTDRLLHYVTAQVSRVTHIKHTKIMCYRPDKGDLLLALKRIALGSV</sequence>
<dbReference type="AlphaFoldDB" id="A0A512C1G6"/>
<evidence type="ECO:0000313" key="1">
    <source>
        <dbReference type="EMBL" id="GEO18058.1"/>
    </source>
</evidence>
<evidence type="ECO:0000313" key="2">
    <source>
        <dbReference type="Proteomes" id="UP000321085"/>
    </source>
</evidence>
<protein>
    <submittedName>
        <fullName evidence="1">Uncharacterized protein</fullName>
    </submittedName>
</protein>
<proteinExistence type="predicted"/>
<dbReference type="Proteomes" id="UP000321085">
    <property type="component" value="Unassembled WGS sequence"/>
</dbReference>
<dbReference type="EMBL" id="BJYU01000149">
    <property type="protein sequence ID" value="GEO18058.1"/>
    <property type="molecule type" value="Genomic_DNA"/>
</dbReference>
<name>A0A512C1G6_9HYPH</name>
<reference evidence="1 2" key="1">
    <citation type="submission" date="2019-07" db="EMBL/GenBank/DDBJ databases">
        <title>Whole genome shotgun sequence of Microvirga aerophila NBRC 106136.</title>
        <authorList>
            <person name="Hosoyama A."/>
            <person name="Uohara A."/>
            <person name="Ohji S."/>
            <person name="Ichikawa N."/>
        </authorList>
    </citation>
    <scope>NUCLEOTIDE SEQUENCE [LARGE SCALE GENOMIC DNA]</scope>
    <source>
        <strain evidence="1 2">NBRC 106136</strain>
    </source>
</reference>
<keyword evidence="2" id="KW-1185">Reference proteome</keyword>
<organism evidence="1 2">
    <name type="scientific">Microvirga aerophila</name>
    <dbReference type="NCBI Taxonomy" id="670291"/>
    <lineage>
        <taxon>Bacteria</taxon>
        <taxon>Pseudomonadati</taxon>
        <taxon>Pseudomonadota</taxon>
        <taxon>Alphaproteobacteria</taxon>
        <taxon>Hyphomicrobiales</taxon>
        <taxon>Methylobacteriaceae</taxon>
        <taxon>Microvirga</taxon>
    </lineage>
</organism>
<comment type="caution">
    <text evidence="1">The sequence shown here is derived from an EMBL/GenBank/DDBJ whole genome shotgun (WGS) entry which is preliminary data.</text>
</comment>
<accession>A0A512C1G6</accession>
<gene>
    <name evidence="1" type="ORF">MAE02_57540</name>
</gene>